<dbReference type="InterPro" id="IPR005474">
    <property type="entry name" value="Transketolase_N"/>
</dbReference>
<evidence type="ECO:0000313" key="6">
    <source>
        <dbReference type="Proteomes" id="UP000823918"/>
    </source>
</evidence>
<dbReference type="PANTHER" id="PTHR47514:SF1">
    <property type="entry name" value="TRANSKETOLASE N-TERMINAL SECTION-RELATED"/>
    <property type="match status" value="1"/>
</dbReference>
<evidence type="ECO:0000256" key="3">
    <source>
        <dbReference type="ARBA" id="ARBA00023052"/>
    </source>
</evidence>
<evidence type="ECO:0000256" key="2">
    <source>
        <dbReference type="ARBA" id="ARBA00007131"/>
    </source>
</evidence>
<evidence type="ECO:0000313" key="5">
    <source>
        <dbReference type="EMBL" id="HJC71512.1"/>
    </source>
</evidence>
<evidence type="ECO:0000259" key="4">
    <source>
        <dbReference type="Pfam" id="PF00456"/>
    </source>
</evidence>
<evidence type="ECO:0000256" key="1">
    <source>
        <dbReference type="ARBA" id="ARBA00001964"/>
    </source>
</evidence>
<gene>
    <name evidence="5" type="ORF">H9698_01795</name>
</gene>
<name>A0A9D2Q282_9FIRM</name>
<dbReference type="Pfam" id="PF00456">
    <property type="entry name" value="Transketolase_N"/>
    <property type="match status" value="1"/>
</dbReference>
<comment type="cofactor">
    <cofactor evidence="1">
        <name>thiamine diphosphate</name>
        <dbReference type="ChEBI" id="CHEBI:58937"/>
    </cofactor>
</comment>
<feature type="domain" description="Transketolase N-terminal" evidence="4">
    <location>
        <begin position="13"/>
        <end position="264"/>
    </location>
</feature>
<dbReference type="EMBL" id="DWWA01000009">
    <property type="protein sequence ID" value="HJC71512.1"/>
    <property type="molecule type" value="Genomic_DNA"/>
</dbReference>
<proteinExistence type="inferred from homology"/>
<sequence length="283" mass="30629">MTEKERLKLQIAACKIRMGVIESTHGAKAGHPGGSLSSADVFAYLYEKELNVDPACPKKETRDRFVLSKGHCAPGLYAALAERGFFPVEDLPTLRHADSYLQGHPNMNTVPGIDMSTGSLGQGVSAAAGMALGAKKRGMEEVRVYTLLGDGEIQEGQVWEAMMFAAHYKLDNLCVIVDNNGLQIDGDVADVMSPYPIVEKLEAFGFAVKAIDGHDFDALENAFEAAKATKGKPFAIVMKTTKGKDVSFMENDADWHGKAPNDEQYETAMGELRAKLAELEAKA</sequence>
<dbReference type="CDD" id="cd02012">
    <property type="entry name" value="TPP_TK"/>
    <property type="match status" value="1"/>
</dbReference>
<dbReference type="PANTHER" id="PTHR47514">
    <property type="entry name" value="TRANSKETOLASE N-TERMINAL SECTION-RELATED"/>
    <property type="match status" value="1"/>
</dbReference>
<accession>A0A9D2Q282</accession>
<reference evidence="5" key="1">
    <citation type="journal article" date="2021" name="PeerJ">
        <title>Extensive microbial diversity within the chicken gut microbiome revealed by metagenomics and culture.</title>
        <authorList>
            <person name="Gilroy R."/>
            <person name="Ravi A."/>
            <person name="Getino M."/>
            <person name="Pursley I."/>
            <person name="Horton D.L."/>
            <person name="Alikhan N.F."/>
            <person name="Baker D."/>
            <person name="Gharbi K."/>
            <person name="Hall N."/>
            <person name="Watson M."/>
            <person name="Adriaenssens E.M."/>
            <person name="Foster-Nyarko E."/>
            <person name="Jarju S."/>
            <person name="Secka A."/>
            <person name="Antonio M."/>
            <person name="Oren A."/>
            <person name="Chaudhuri R.R."/>
            <person name="La Ragione R."/>
            <person name="Hildebrand F."/>
            <person name="Pallen M.J."/>
        </authorList>
    </citation>
    <scope>NUCLEOTIDE SEQUENCE</scope>
    <source>
        <strain evidence="5">5933</strain>
    </source>
</reference>
<dbReference type="Gene3D" id="3.40.50.970">
    <property type="match status" value="1"/>
</dbReference>
<dbReference type="SUPFAM" id="SSF52518">
    <property type="entry name" value="Thiamin diphosphate-binding fold (THDP-binding)"/>
    <property type="match status" value="1"/>
</dbReference>
<comment type="caution">
    <text evidence="5">The sequence shown here is derived from an EMBL/GenBank/DDBJ whole genome shotgun (WGS) entry which is preliminary data.</text>
</comment>
<dbReference type="Proteomes" id="UP000823918">
    <property type="component" value="Unassembled WGS sequence"/>
</dbReference>
<reference evidence="5" key="2">
    <citation type="submission" date="2021-04" db="EMBL/GenBank/DDBJ databases">
        <authorList>
            <person name="Gilroy R."/>
        </authorList>
    </citation>
    <scope>NUCLEOTIDE SEQUENCE</scope>
    <source>
        <strain evidence="5">5933</strain>
    </source>
</reference>
<organism evidence="5 6">
    <name type="scientific">Candidatus Ruthenibacterium merdavium</name>
    <dbReference type="NCBI Taxonomy" id="2838752"/>
    <lineage>
        <taxon>Bacteria</taxon>
        <taxon>Bacillati</taxon>
        <taxon>Bacillota</taxon>
        <taxon>Clostridia</taxon>
        <taxon>Eubacteriales</taxon>
        <taxon>Oscillospiraceae</taxon>
        <taxon>Ruthenibacterium</taxon>
    </lineage>
</organism>
<keyword evidence="3" id="KW-0786">Thiamine pyrophosphate</keyword>
<comment type="similarity">
    <text evidence="2">Belongs to the transketolase family.</text>
</comment>
<dbReference type="AlphaFoldDB" id="A0A9D2Q282"/>
<protein>
    <submittedName>
        <fullName evidence="5">Transketolase</fullName>
    </submittedName>
</protein>
<dbReference type="InterPro" id="IPR029061">
    <property type="entry name" value="THDP-binding"/>
</dbReference>